<dbReference type="InterPro" id="IPR011055">
    <property type="entry name" value="Dup_hybrid_motif"/>
</dbReference>
<gene>
    <name evidence="2" type="ORF">H8E29_01700</name>
</gene>
<dbReference type="Gene3D" id="2.70.70.10">
    <property type="entry name" value="Glucose Permease (Domain IIA)"/>
    <property type="match status" value="1"/>
</dbReference>
<dbReference type="InterPro" id="IPR050570">
    <property type="entry name" value="Cell_wall_metabolism_enzyme"/>
</dbReference>
<organism evidence="2 3">
    <name type="scientific">Candidatus Desulfolinea nitratireducens</name>
    <dbReference type="NCBI Taxonomy" id="2841698"/>
    <lineage>
        <taxon>Bacteria</taxon>
        <taxon>Bacillati</taxon>
        <taxon>Chloroflexota</taxon>
        <taxon>Anaerolineae</taxon>
        <taxon>Anaerolineales</taxon>
        <taxon>Anaerolineales incertae sedis</taxon>
        <taxon>Candidatus Desulfolinea</taxon>
    </lineage>
</organism>
<protein>
    <submittedName>
        <fullName evidence="2">M23 family metallopeptidase</fullName>
    </submittedName>
</protein>
<reference evidence="2 3" key="1">
    <citation type="submission" date="2020-08" db="EMBL/GenBank/DDBJ databases">
        <title>Bridging the membrane lipid divide: bacteria of the FCB group superphylum have the potential to synthesize archaeal ether lipids.</title>
        <authorList>
            <person name="Villanueva L."/>
            <person name="Von Meijenfeldt F.A.B."/>
            <person name="Westbye A.B."/>
            <person name="Yadav S."/>
            <person name="Hopmans E.C."/>
            <person name="Dutilh B.E."/>
            <person name="Sinninghe Damste J.S."/>
        </authorList>
    </citation>
    <scope>NUCLEOTIDE SEQUENCE [LARGE SCALE GENOMIC DNA]</scope>
    <source>
        <strain evidence="2">NIOZ-UU36</strain>
    </source>
</reference>
<dbReference type="CDD" id="cd12797">
    <property type="entry name" value="M23_peptidase"/>
    <property type="match status" value="1"/>
</dbReference>
<comment type="caution">
    <text evidence="2">The sequence shown here is derived from an EMBL/GenBank/DDBJ whole genome shotgun (WGS) entry which is preliminary data.</text>
</comment>
<dbReference type="SUPFAM" id="SSF51261">
    <property type="entry name" value="Duplicated hybrid motif"/>
    <property type="match status" value="1"/>
</dbReference>
<dbReference type="PANTHER" id="PTHR21666:SF270">
    <property type="entry name" value="MUREIN HYDROLASE ACTIVATOR ENVC"/>
    <property type="match status" value="1"/>
</dbReference>
<dbReference type="Pfam" id="PF01551">
    <property type="entry name" value="Peptidase_M23"/>
    <property type="match status" value="1"/>
</dbReference>
<dbReference type="PANTHER" id="PTHR21666">
    <property type="entry name" value="PEPTIDASE-RELATED"/>
    <property type="match status" value="1"/>
</dbReference>
<dbReference type="AlphaFoldDB" id="A0A8J6NER2"/>
<dbReference type="Proteomes" id="UP000614469">
    <property type="component" value="Unassembled WGS sequence"/>
</dbReference>
<proteinExistence type="predicted"/>
<accession>A0A8J6NER2</accession>
<name>A0A8J6NER2_9CHLR</name>
<evidence type="ECO:0000259" key="1">
    <source>
        <dbReference type="Pfam" id="PF01551"/>
    </source>
</evidence>
<sequence>NCISLIYHSFNEFSQLSSYLYGGMFFGDVVHTGIDIPTDKGTPIIAAGPGTVVWANWGFFSGWVENENDPYGQAVAIKHDFGYQGQPLYTVYAHMSRIDVTRGQWVNTGDQLGLVGATGHTTGPHLHFEVRVSENDFFYTYNPELWIAPPQGWGVLAGRVVDEKGSPLNHYLLRVRSYESEQIRWVRSYGPRVVNRDDYYQENLVLSNLPAGWYELHIDNEREEYQYQIQIFPGQVSYFTFKGLEGFDFILPENPGMEGLTPLPDN</sequence>
<dbReference type="InterPro" id="IPR016047">
    <property type="entry name" value="M23ase_b-sheet_dom"/>
</dbReference>
<dbReference type="GO" id="GO:0004222">
    <property type="term" value="F:metalloendopeptidase activity"/>
    <property type="evidence" value="ECO:0007669"/>
    <property type="project" value="TreeGrafter"/>
</dbReference>
<feature type="domain" description="M23ase beta-sheet core" evidence="1">
    <location>
        <begin position="30"/>
        <end position="134"/>
    </location>
</feature>
<evidence type="ECO:0000313" key="3">
    <source>
        <dbReference type="Proteomes" id="UP000614469"/>
    </source>
</evidence>
<dbReference type="EMBL" id="JACNJN010000034">
    <property type="protein sequence ID" value="MBC8333953.1"/>
    <property type="molecule type" value="Genomic_DNA"/>
</dbReference>
<evidence type="ECO:0000313" key="2">
    <source>
        <dbReference type="EMBL" id="MBC8333953.1"/>
    </source>
</evidence>
<feature type="non-terminal residue" evidence="2">
    <location>
        <position position="1"/>
    </location>
</feature>